<dbReference type="InterPro" id="IPR045584">
    <property type="entry name" value="Pilin-like"/>
</dbReference>
<evidence type="ECO:0000313" key="2">
    <source>
        <dbReference type="EMBL" id="ASV74665.1"/>
    </source>
</evidence>
<keyword evidence="3" id="KW-1185">Reference proteome</keyword>
<dbReference type="RefSeq" id="WP_095414922.1">
    <property type="nucleotide sequence ID" value="NZ_CP018477.1"/>
</dbReference>
<evidence type="ECO:0000259" key="1">
    <source>
        <dbReference type="Pfam" id="PF07596"/>
    </source>
</evidence>
<dbReference type="SUPFAM" id="SSF54523">
    <property type="entry name" value="Pili subunits"/>
    <property type="match status" value="1"/>
</dbReference>
<dbReference type="InterPro" id="IPR027558">
    <property type="entry name" value="Pre_pil_HX9DG_C"/>
</dbReference>
<feature type="domain" description="DUF1559" evidence="1">
    <location>
        <begin position="34"/>
        <end position="339"/>
    </location>
</feature>
<proteinExistence type="predicted"/>
<dbReference type="Pfam" id="PF07596">
    <property type="entry name" value="SBP_bac_10"/>
    <property type="match status" value="1"/>
</dbReference>
<dbReference type="KEGG" id="ttf:THTE_2063"/>
<dbReference type="AlphaFoldDB" id="A0A286RFC3"/>
<evidence type="ECO:0000313" key="3">
    <source>
        <dbReference type="Proteomes" id="UP000215086"/>
    </source>
</evidence>
<dbReference type="Pfam" id="PF07963">
    <property type="entry name" value="N_methyl"/>
    <property type="match status" value="1"/>
</dbReference>
<dbReference type="InterPro" id="IPR012902">
    <property type="entry name" value="N_methyl_site"/>
</dbReference>
<accession>A0A286RFC3</accession>
<sequence>MRRLVKLKAFTLVELLVVIAIIGILIALLLPAVQAAREAARRSQCTNNLKQLSLAAHNYADVHKMLPPGEIGTGIMWGGDPVNTNTERLSTWVLLLPFYEQQALYQQISGPLNVGGTVLPAWGRDPSTNTPGDPANSRFYPPWTTQIDVLLCPSDGKVRQKGVNDQGRTNYRTSVGDSIYRGWARDGNSQTCRGLFGLRQGVPFAAITDGTSNTVMFSERLFGGNANLIKEGMATNVTSLNPNAAVAPAECLQTRNPARPNEYLTGTYGTANWSGRRWASGIPQYTRFNTVLPPNNPSCNDSTWDERNAVITATSNHPGGVNVAMADASVRFISETINAGDPTLIEVQSGPSPYGVWGALGSKDGGESVQAP</sequence>
<dbReference type="InterPro" id="IPR011453">
    <property type="entry name" value="DUF1559"/>
</dbReference>
<organism evidence="2 3">
    <name type="scientific">Thermogutta terrifontis</name>
    <dbReference type="NCBI Taxonomy" id="1331910"/>
    <lineage>
        <taxon>Bacteria</taxon>
        <taxon>Pseudomonadati</taxon>
        <taxon>Planctomycetota</taxon>
        <taxon>Planctomycetia</taxon>
        <taxon>Pirellulales</taxon>
        <taxon>Thermoguttaceae</taxon>
        <taxon>Thermogutta</taxon>
    </lineage>
</organism>
<dbReference type="NCBIfam" id="TIGR04294">
    <property type="entry name" value="pre_pil_HX9DG"/>
    <property type="match status" value="1"/>
</dbReference>
<dbReference type="EMBL" id="CP018477">
    <property type="protein sequence ID" value="ASV74665.1"/>
    <property type="molecule type" value="Genomic_DNA"/>
</dbReference>
<dbReference type="NCBIfam" id="TIGR02532">
    <property type="entry name" value="IV_pilin_GFxxxE"/>
    <property type="match status" value="1"/>
</dbReference>
<reference evidence="2 3" key="1">
    <citation type="journal article" name="Front. Microbiol.">
        <title>Sugar Metabolism of the First Thermophilic Planctomycete Thermogutta terrifontis: Comparative Genomic and Transcriptomic Approaches.</title>
        <authorList>
            <person name="Elcheninov A.G."/>
            <person name="Menzel P."/>
            <person name="Gudbergsdottir S.R."/>
            <person name="Slesarev A.I."/>
            <person name="Kadnikov V.V."/>
            <person name="Krogh A."/>
            <person name="Bonch-Osmolovskaya E.A."/>
            <person name="Peng X."/>
            <person name="Kublanov I.V."/>
        </authorList>
    </citation>
    <scope>NUCLEOTIDE SEQUENCE [LARGE SCALE GENOMIC DNA]</scope>
    <source>
        <strain evidence="2 3">R1</strain>
    </source>
</reference>
<gene>
    <name evidence="2" type="ORF">THTE_2063</name>
</gene>
<dbReference type="PANTHER" id="PTHR30093">
    <property type="entry name" value="GENERAL SECRETION PATHWAY PROTEIN G"/>
    <property type="match status" value="1"/>
</dbReference>
<dbReference type="Proteomes" id="UP000215086">
    <property type="component" value="Chromosome"/>
</dbReference>
<name>A0A286RFC3_9BACT</name>
<dbReference type="PANTHER" id="PTHR30093:SF2">
    <property type="entry name" value="TYPE II SECRETION SYSTEM PROTEIN H"/>
    <property type="match status" value="1"/>
</dbReference>
<dbReference type="Gene3D" id="3.30.700.10">
    <property type="entry name" value="Glycoprotein, Type 4 Pilin"/>
    <property type="match status" value="1"/>
</dbReference>
<protein>
    <recommendedName>
        <fullName evidence="1">DUF1559 domain-containing protein</fullName>
    </recommendedName>
</protein>
<dbReference type="OrthoDB" id="241541at2"/>